<organism evidence="6 7">
    <name type="scientific">Acinetobacter courvalinii</name>
    <dbReference type="NCBI Taxonomy" id="280147"/>
    <lineage>
        <taxon>Bacteria</taxon>
        <taxon>Pseudomonadati</taxon>
        <taxon>Pseudomonadota</taxon>
        <taxon>Gammaproteobacteria</taxon>
        <taxon>Moraxellales</taxon>
        <taxon>Moraxellaceae</taxon>
        <taxon>Acinetobacter</taxon>
    </lineage>
</organism>
<sequence>MHLTQDDNLFLNQPLLNVLQLSIAHGSETLLEQVSFEIYAAQTVAIVGESGSGKSITALALLGLLPNSLQVTGVVQFQGQDILKLSQPQLQHIRGKKIAMIFQEPMTALNPLHSVEKMLGESLLLQGYVKATLRVHTLRLLHEVGLPEAEHILKRYPHELSGGQRQRVMIAMALALEPEILIADEPTTALDVVLQAQVLGLLKKLQQQRQMAMILISHDLSLVQQYADHVLVLNQGRVEEQGRSTEIFSCPQTVYTQNLLNHDFGQALTLQATEPVLELKQVTVKYPLKRGLLNRIQSYKIAAESISFRLMQGEALGIVGESGSGKSSIALAIARLLASTGEISFQSQDLNQLKQKQLRPVRRDLQIVFQDPLSSLNPRMTVEQSIAEGLELHSISPQQCTAKIAEVLLKVELSVEDKHKYPHQLSGGQRQRVALARALVMQPKLIILDEPTSALDRSTQLAIIQLLRRLQQQEQISYVFISHDLQVIKALCQQVLVMYAGKALEYQATETLFAHPQTEYTRQLIAASRYGHCK</sequence>
<feature type="domain" description="ABC transporter" evidence="5">
    <location>
        <begin position="277"/>
        <end position="525"/>
    </location>
</feature>
<evidence type="ECO:0000259" key="5">
    <source>
        <dbReference type="PROSITE" id="PS50893"/>
    </source>
</evidence>
<comment type="caution">
    <text evidence="6">The sequence shown here is derived from an EMBL/GenBank/DDBJ whole genome shotgun (WGS) entry which is preliminary data.</text>
</comment>
<dbReference type="Gene3D" id="3.40.50.300">
    <property type="entry name" value="P-loop containing nucleotide triphosphate hydrolases"/>
    <property type="match status" value="2"/>
</dbReference>
<dbReference type="InterPro" id="IPR003439">
    <property type="entry name" value="ABC_transporter-like_ATP-bd"/>
</dbReference>
<name>A0AA42I9H4_9GAMM</name>
<reference evidence="6" key="1">
    <citation type="submission" date="2022-09" db="EMBL/GenBank/DDBJ databases">
        <title>Intensive care unit water sources are persistently colonized with multi-drug resistant bacteria and are the site of extensive horizontal gene transfer of antibiotic resistance genes.</title>
        <authorList>
            <person name="Diorio-Toth L."/>
        </authorList>
    </citation>
    <scope>NUCLEOTIDE SEQUENCE</scope>
    <source>
        <strain evidence="6">GD04005</strain>
    </source>
</reference>
<keyword evidence="2" id="KW-0813">Transport</keyword>
<dbReference type="InterPro" id="IPR027417">
    <property type="entry name" value="P-loop_NTPase"/>
</dbReference>
<dbReference type="NCBIfam" id="NF010167">
    <property type="entry name" value="PRK13648.1"/>
    <property type="match status" value="2"/>
</dbReference>
<evidence type="ECO:0000313" key="7">
    <source>
        <dbReference type="Proteomes" id="UP001159329"/>
    </source>
</evidence>
<dbReference type="InterPro" id="IPR003593">
    <property type="entry name" value="AAA+_ATPase"/>
</dbReference>
<keyword evidence="3" id="KW-0547">Nucleotide-binding</keyword>
<protein>
    <submittedName>
        <fullName evidence="6">Dipeptide ABC transporter ATP-binding protein</fullName>
    </submittedName>
</protein>
<proteinExistence type="inferred from homology"/>
<evidence type="ECO:0000256" key="3">
    <source>
        <dbReference type="ARBA" id="ARBA00022741"/>
    </source>
</evidence>
<comment type="similarity">
    <text evidence="1">Belongs to the ABC transporter superfamily.</text>
</comment>
<dbReference type="NCBIfam" id="NF007739">
    <property type="entry name" value="PRK10419.1"/>
    <property type="match status" value="2"/>
</dbReference>
<dbReference type="EMBL" id="JAOEEO010000001">
    <property type="protein sequence ID" value="MDH0562093.1"/>
    <property type="molecule type" value="Genomic_DNA"/>
</dbReference>
<evidence type="ECO:0000256" key="1">
    <source>
        <dbReference type="ARBA" id="ARBA00005417"/>
    </source>
</evidence>
<evidence type="ECO:0000313" key="6">
    <source>
        <dbReference type="EMBL" id="MDH0562093.1"/>
    </source>
</evidence>
<dbReference type="CDD" id="cd03257">
    <property type="entry name" value="ABC_NikE_OppD_transporters"/>
    <property type="match status" value="2"/>
</dbReference>
<dbReference type="RefSeq" id="WP_279695178.1">
    <property type="nucleotide sequence ID" value="NZ_JAOEEO010000001.1"/>
</dbReference>
<dbReference type="PROSITE" id="PS50893">
    <property type="entry name" value="ABC_TRANSPORTER_2"/>
    <property type="match status" value="2"/>
</dbReference>
<dbReference type="AlphaFoldDB" id="A0AA42I9H4"/>
<dbReference type="InterPro" id="IPR050319">
    <property type="entry name" value="ABC_transp_ATP-bind"/>
</dbReference>
<keyword evidence="4 6" id="KW-0067">ATP-binding</keyword>
<accession>A0AA42I9H4</accession>
<gene>
    <name evidence="6" type="ORF">N7644_00150</name>
</gene>
<feature type="domain" description="ABC transporter" evidence="5">
    <location>
        <begin position="16"/>
        <end position="260"/>
    </location>
</feature>
<dbReference type="PANTHER" id="PTHR43776:SF7">
    <property type="entry name" value="D,D-DIPEPTIDE TRANSPORT ATP-BINDING PROTEIN DDPF-RELATED"/>
    <property type="match status" value="1"/>
</dbReference>
<dbReference type="GO" id="GO:0055085">
    <property type="term" value="P:transmembrane transport"/>
    <property type="evidence" value="ECO:0007669"/>
    <property type="project" value="UniProtKB-ARBA"/>
</dbReference>
<dbReference type="PANTHER" id="PTHR43776">
    <property type="entry name" value="TRANSPORT ATP-BINDING PROTEIN"/>
    <property type="match status" value="1"/>
</dbReference>
<dbReference type="NCBIfam" id="NF008453">
    <property type="entry name" value="PRK11308.1"/>
    <property type="match status" value="2"/>
</dbReference>
<evidence type="ECO:0000256" key="4">
    <source>
        <dbReference type="ARBA" id="ARBA00022840"/>
    </source>
</evidence>
<dbReference type="SMART" id="SM00382">
    <property type="entry name" value="AAA"/>
    <property type="match status" value="2"/>
</dbReference>
<evidence type="ECO:0000256" key="2">
    <source>
        <dbReference type="ARBA" id="ARBA00022448"/>
    </source>
</evidence>
<dbReference type="Pfam" id="PF00005">
    <property type="entry name" value="ABC_tran"/>
    <property type="match status" value="2"/>
</dbReference>
<dbReference type="Proteomes" id="UP001159329">
    <property type="component" value="Unassembled WGS sequence"/>
</dbReference>
<dbReference type="GO" id="GO:0016887">
    <property type="term" value="F:ATP hydrolysis activity"/>
    <property type="evidence" value="ECO:0007669"/>
    <property type="project" value="InterPro"/>
</dbReference>
<dbReference type="GO" id="GO:0005524">
    <property type="term" value="F:ATP binding"/>
    <property type="evidence" value="ECO:0007669"/>
    <property type="project" value="UniProtKB-KW"/>
</dbReference>
<dbReference type="SUPFAM" id="SSF52540">
    <property type="entry name" value="P-loop containing nucleoside triphosphate hydrolases"/>
    <property type="match status" value="2"/>
</dbReference>
<dbReference type="PROSITE" id="PS00211">
    <property type="entry name" value="ABC_TRANSPORTER_1"/>
    <property type="match status" value="2"/>
</dbReference>
<dbReference type="InterPro" id="IPR017871">
    <property type="entry name" value="ABC_transporter-like_CS"/>
</dbReference>